<keyword evidence="3" id="KW-1185">Reference proteome</keyword>
<feature type="signal peptide" evidence="1">
    <location>
        <begin position="1"/>
        <end position="26"/>
    </location>
</feature>
<proteinExistence type="predicted"/>
<gene>
    <name evidence="2" type="ORF">ACFSVN_10770</name>
</gene>
<evidence type="ECO:0000313" key="3">
    <source>
        <dbReference type="Proteomes" id="UP001597460"/>
    </source>
</evidence>
<feature type="chain" id="PRO_5045340263" evidence="1">
    <location>
        <begin position="27"/>
        <end position="228"/>
    </location>
</feature>
<dbReference type="EMBL" id="JBHULI010000024">
    <property type="protein sequence ID" value="MFD2532930.1"/>
    <property type="molecule type" value="Genomic_DNA"/>
</dbReference>
<name>A0ABW5JMF2_9BACT</name>
<reference evidence="3" key="1">
    <citation type="journal article" date="2019" name="Int. J. Syst. Evol. Microbiol.">
        <title>The Global Catalogue of Microorganisms (GCM) 10K type strain sequencing project: providing services to taxonomists for standard genome sequencing and annotation.</title>
        <authorList>
            <consortium name="The Broad Institute Genomics Platform"/>
            <consortium name="The Broad Institute Genome Sequencing Center for Infectious Disease"/>
            <person name="Wu L."/>
            <person name="Ma J."/>
        </authorList>
    </citation>
    <scope>NUCLEOTIDE SEQUENCE [LARGE SCALE GENOMIC DNA]</scope>
    <source>
        <strain evidence="3">KCTC 52042</strain>
    </source>
</reference>
<sequence>MMMRKIVTKILSGLLLFVLLAVDVSAQDDATREARLNVVTDIGIFSDQGLAFGTITRGQSKQVNPDDGSVAGSQLTDNVGRGVFEVQTSPGQDVDIEIQFPETLELQSVGSGHTSDELLVIDFAEDGATGTNAAENLFFIPEGAKNLGEVVSATRRNLNAYDRGNNQNKASANSIFAGDFPENELPARDGSFAKNGILIVVGGRVEPTINQEFGTYTGVITLNTTIND</sequence>
<comment type="caution">
    <text evidence="2">The sequence shown here is derived from an EMBL/GenBank/DDBJ whole genome shotgun (WGS) entry which is preliminary data.</text>
</comment>
<evidence type="ECO:0000256" key="1">
    <source>
        <dbReference type="SAM" id="SignalP"/>
    </source>
</evidence>
<evidence type="ECO:0000313" key="2">
    <source>
        <dbReference type="EMBL" id="MFD2532930.1"/>
    </source>
</evidence>
<protein>
    <submittedName>
        <fullName evidence="2">Uncharacterized protein</fullName>
    </submittedName>
</protein>
<accession>A0ABW5JMF2</accession>
<keyword evidence="1" id="KW-0732">Signal</keyword>
<organism evidence="2 3">
    <name type="scientific">Gracilimonas halophila</name>
    <dbReference type="NCBI Taxonomy" id="1834464"/>
    <lineage>
        <taxon>Bacteria</taxon>
        <taxon>Pseudomonadati</taxon>
        <taxon>Balneolota</taxon>
        <taxon>Balneolia</taxon>
        <taxon>Balneolales</taxon>
        <taxon>Balneolaceae</taxon>
        <taxon>Gracilimonas</taxon>
    </lineage>
</organism>
<dbReference type="Proteomes" id="UP001597460">
    <property type="component" value="Unassembled WGS sequence"/>
</dbReference>